<dbReference type="KEGG" id="sep:SE_1928"/>
<reference evidence="1 2" key="1">
    <citation type="journal article" date="2003" name="Mol. Microbiol.">
        <title>Genome-based analysis of virulence genes in a non-biofilm-forming Staphylococcus epidermidis strain (ATCC 12228).</title>
        <authorList>
            <person name="Zhang Y.Q."/>
            <person name="Ren S.X."/>
            <person name="Li H.L."/>
            <person name="Wang Y.X."/>
            <person name="Fu G."/>
            <person name="Yang J."/>
            <person name="Qin Z.Q."/>
            <person name="Miao Y.G."/>
            <person name="Wang W.Y."/>
            <person name="Chen R.S."/>
            <person name="Shen Y."/>
            <person name="Chen Z."/>
            <person name="Yuan Z.H."/>
            <person name="Zhao G.P."/>
            <person name="Qu D."/>
            <person name="Danchin A."/>
            <person name="Wen Y.M."/>
        </authorList>
    </citation>
    <scope>NUCLEOTIDE SEQUENCE [LARGE SCALE GENOMIC DNA]</scope>
    <source>
        <strain evidence="2">ATCC 12228 / FDA PCI 1200</strain>
    </source>
</reference>
<protein>
    <submittedName>
        <fullName evidence="1">Uncharacterized protein</fullName>
    </submittedName>
</protein>
<dbReference type="RefSeq" id="WP_002438395.1">
    <property type="nucleotide sequence ID" value="NC_004461.1"/>
</dbReference>
<dbReference type="eggNOG" id="ENOG5030EWC">
    <property type="taxonomic scope" value="Bacteria"/>
</dbReference>
<accession>A0A0H2VJ54</accession>
<dbReference type="GeneID" id="50017975"/>
<gene>
    <name evidence="1" type="ordered locus">SE_1928</name>
</gene>
<evidence type="ECO:0000313" key="2">
    <source>
        <dbReference type="Proteomes" id="UP000001411"/>
    </source>
</evidence>
<dbReference type="AlphaFoldDB" id="A0A0H2VJ54"/>
<dbReference type="OrthoDB" id="2399823at2"/>
<dbReference type="Proteomes" id="UP000001411">
    <property type="component" value="Chromosome"/>
</dbReference>
<evidence type="ECO:0000313" key="1">
    <source>
        <dbReference type="EMBL" id="AAO05569.1"/>
    </source>
</evidence>
<proteinExistence type="predicted"/>
<dbReference type="HOGENOM" id="CLU_1863928_0_0_9"/>
<dbReference type="PATRIC" id="fig|176280.10.peg.1882"/>
<dbReference type="EMBL" id="AE015929">
    <property type="protein sequence ID" value="AAO05569.1"/>
    <property type="molecule type" value="Genomic_DNA"/>
</dbReference>
<organism evidence="1 2">
    <name type="scientific">Staphylococcus epidermidis (strain ATCC 12228 / FDA PCI 1200)</name>
    <dbReference type="NCBI Taxonomy" id="176280"/>
    <lineage>
        <taxon>Bacteria</taxon>
        <taxon>Bacillati</taxon>
        <taxon>Bacillota</taxon>
        <taxon>Bacilli</taxon>
        <taxon>Bacillales</taxon>
        <taxon>Staphylococcaceae</taxon>
        <taxon>Staphylococcus</taxon>
    </lineage>
</organism>
<sequence>MSIKEKLVIELMNLKDTVKYELSELNEQQYLFMNGPAPQLMKRAMKMSYILGQKEAIDHFLLLIDTCHENVLLDNCQDYQKQIQHKQFSLQEDIIHQINQSKEFESFLSTYYVNKGKYDITSKIKTLLE</sequence>
<name>A0A0H2VJ54_STAES</name>